<dbReference type="EMBL" id="RCHS01002224">
    <property type="protein sequence ID" value="RMX48870.1"/>
    <property type="molecule type" value="Genomic_DNA"/>
</dbReference>
<comment type="caution">
    <text evidence="1">The sequence shown here is derived from an EMBL/GenBank/DDBJ whole genome shotgun (WGS) entry which is preliminary data.</text>
</comment>
<proteinExistence type="predicted"/>
<sequence>MDSIWSSTHRCKQRHKRPRYYKTPVAYYSNSIAIQRLVQTATSRTQKSKEKTNAKRNITKFDCCEKTIRRNQASITCCGCIGSFLKCSGLTASSSTWLCSNCLGFALPFYKCSEAEIPWFRRLMSFYSLSIHIHCNIERNLAQRSTPVIGLFLSLALLRNSGTGKV</sequence>
<keyword evidence="2" id="KW-1185">Reference proteome</keyword>
<accession>A0A3M6U5D0</accession>
<protein>
    <submittedName>
        <fullName evidence="1">Uncharacterized protein</fullName>
    </submittedName>
</protein>
<organism evidence="1 2">
    <name type="scientific">Pocillopora damicornis</name>
    <name type="common">Cauliflower coral</name>
    <name type="synonym">Millepora damicornis</name>
    <dbReference type="NCBI Taxonomy" id="46731"/>
    <lineage>
        <taxon>Eukaryota</taxon>
        <taxon>Metazoa</taxon>
        <taxon>Cnidaria</taxon>
        <taxon>Anthozoa</taxon>
        <taxon>Hexacorallia</taxon>
        <taxon>Scleractinia</taxon>
        <taxon>Astrocoeniina</taxon>
        <taxon>Pocilloporidae</taxon>
        <taxon>Pocillopora</taxon>
    </lineage>
</organism>
<evidence type="ECO:0000313" key="1">
    <source>
        <dbReference type="EMBL" id="RMX48870.1"/>
    </source>
</evidence>
<dbReference type="AlphaFoldDB" id="A0A3M6U5D0"/>
<name>A0A3M6U5D0_POCDA</name>
<gene>
    <name evidence="1" type="ORF">pdam_00013005</name>
</gene>
<evidence type="ECO:0000313" key="2">
    <source>
        <dbReference type="Proteomes" id="UP000275408"/>
    </source>
</evidence>
<reference evidence="1 2" key="1">
    <citation type="journal article" date="2018" name="Sci. Rep.">
        <title>Comparative analysis of the Pocillopora damicornis genome highlights role of immune system in coral evolution.</title>
        <authorList>
            <person name="Cunning R."/>
            <person name="Bay R.A."/>
            <person name="Gillette P."/>
            <person name="Baker A.C."/>
            <person name="Traylor-Knowles N."/>
        </authorList>
    </citation>
    <scope>NUCLEOTIDE SEQUENCE [LARGE SCALE GENOMIC DNA]</scope>
    <source>
        <strain evidence="1">RSMAS</strain>
        <tissue evidence="1">Whole animal</tissue>
    </source>
</reference>
<dbReference type="Proteomes" id="UP000275408">
    <property type="component" value="Unassembled WGS sequence"/>
</dbReference>